<dbReference type="InterPro" id="IPR056823">
    <property type="entry name" value="TEN-like_YD-shell"/>
</dbReference>
<dbReference type="PANTHER" id="PTHR32305">
    <property type="match status" value="1"/>
</dbReference>
<dbReference type="InterPro" id="IPR050708">
    <property type="entry name" value="T6SS_VgrG/RHS"/>
</dbReference>
<dbReference type="EC" id="3.1.-.-" evidence="5"/>
<feature type="domain" description="Teneurin-like YD-shell" evidence="4">
    <location>
        <begin position="817"/>
        <end position="1090"/>
    </location>
</feature>
<dbReference type="InterPro" id="IPR031325">
    <property type="entry name" value="RHS_repeat"/>
</dbReference>
<dbReference type="Pfam" id="PF20148">
    <property type="entry name" value="DUF6531"/>
    <property type="match status" value="1"/>
</dbReference>
<dbReference type="InterPro" id="IPR045351">
    <property type="entry name" value="DUF6531"/>
</dbReference>
<evidence type="ECO:0000259" key="4">
    <source>
        <dbReference type="Pfam" id="PF25023"/>
    </source>
</evidence>
<dbReference type="NCBIfam" id="TIGR01643">
    <property type="entry name" value="YD_repeat_2x"/>
    <property type="match status" value="7"/>
</dbReference>
<evidence type="ECO:0000313" key="5">
    <source>
        <dbReference type="EMBL" id="CZF86822.1"/>
    </source>
</evidence>
<dbReference type="NCBIfam" id="TIGR03696">
    <property type="entry name" value="Rhs_assc_core"/>
    <property type="match status" value="1"/>
</dbReference>
<gene>
    <name evidence="5" type="primary">rhsC</name>
    <name evidence="5" type="ORF">GMA8713_04861</name>
</gene>
<proteinExistence type="predicted"/>
<evidence type="ECO:0000313" key="6">
    <source>
        <dbReference type="Proteomes" id="UP000073601"/>
    </source>
</evidence>
<feature type="compositionally biased region" description="Basic and acidic residues" evidence="2">
    <location>
        <begin position="75"/>
        <end position="93"/>
    </location>
</feature>
<feature type="domain" description="Teneurin-like YD-shell" evidence="4">
    <location>
        <begin position="526"/>
        <end position="666"/>
    </location>
</feature>
<feature type="domain" description="DUF6531" evidence="3">
    <location>
        <begin position="105"/>
        <end position="176"/>
    </location>
</feature>
<dbReference type="OrthoDB" id="9816400at2"/>
<dbReference type="Gene3D" id="2.180.10.10">
    <property type="entry name" value="RHS repeat-associated core"/>
    <property type="match status" value="3"/>
</dbReference>
<dbReference type="InterPro" id="IPR006530">
    <property type="entry name" value="YD"/>
</dbReference>
<dbReference type="Proteomes" id="UP000073601">
    <property type="component" value="Unassembled WGS sequence"/>
</dbReference>
<evidence type="ECO:0000256" key="1">
    <source>
        <dbReference type="ARBA" id="ARBA00022737"/>
    </source>
</evidence>
<accession>A0A128FJ53</accession>
<keyword evidence="1" id="KW-0677">Repeat</keyword>
<name>A0A128FJ53_9GAMM</name>
<sequence length="1284" mass="145086">MNKKARAVQAVKKIKEVVDITKVDAVDNIDTLKKVTQHGNGKLNVRAKATQSVEGKNLDGATSEKRSATQSSHITSEKPRDIDNSKSTTEKGDATQGASKDVSEGCPVSMVTGEETLQLSDVTLPGALPYTFTRTYKTSSCELNSSLGYGWSHPLSQSLIFEAGKLFWKDAEGKRTQLPEPTESRPEIYNDLAGAAVFLGEKGNEYVLAQAGQPFHHFTRKGNTAQLTGLSDKYNNRLTIEYDGYQRPQAVINEQGIALWFVYQNGLISAIEFRTLKTDGSKKEWITERTSFTYHYNENQQLVNALNTAGEGEHYQYDQSNVISLRKMAGGVEFGWRWEGEGKEVRCVHHWSNTGYDTKFEWDDASNVVEITYSDGSTAAYQHDENAKLVAQTDPDGAITKNEFNENGDLVLTVDPLGNETRHVYNDFQQRVLTVLPDGEVIEYQYWRGNLRRVIQGKRNWRYKYNAQGDITEKRDPLGQDTFYRYNGQGQLTEIAYPDGSKHKLAWNRLGMLIGETYPDGSQASYRYDIFGRIIVEKSAIGAVTQYEWDNADRLSKVKLPSGQTKHFEYNAYGKATRVIDENGLETQYDYQPNTDLVSQVIQPDGSTLRYQYENAKNFVTAIINERNETYHIDYFANGLVRSETTFDGRRFAYEYDLNGKLLKKTETGTQGTELETVFERDAMGRLTKKTLPNGQEVTYSYDAFGQLIGVDDGETPLAWQYDLLGRLTEEHQSWASNLFEYDSVGNLSHWQLPDANKLSFERSAGGVLGRIMLNDEQLTRHHYQNGLETARKQGDILSRFQHDEQGRLTAHTQHQNGRQTQSRQYLYGADGNLSEMADSRFGTVFYDYDPLSRLKKTRGVVEESFAHDPAGNLLDQVIGTKAGTKPFDVEGNQLKFHGDSHYEYDEFGRLIAEKRGKEQSLVTQYEYDCQHRLTKATLPDGSFATYKYDAFGRRIEKRVTNKLGNVKIIEFVWQGDTLIAETSKDHYQTYIYEPGTFKPLAMLSGEGVDCQAYHYHLDQIGTPTDITDNQGRAVWSVQYRAYGNVLRKHVEEISSPLRFQGQYFDEETGLHYNRHRYYSPNTGRFVTADPIGLAGGLNNYQYAPNPTGWVDPLGLANVSVNGACCGDSQKPDFYVGPSGPSSTLPSTGYRYERLQEDNGLPYKWGHEMLETGRGKPTYIGFEEYDNAADALDAFQIKGPKIGPDENGKGSWSDARIRGKFDTLQLYEDGKPQVRVPRWAGDNDPTKLEPFAEAYPQYGKGGAVQLHADRRDVIYDAVEIIPEE</sequence>
<organism evidence="5 6">
    <name type="scientific">Grimontia marina</name>
    <dbReference type="NCBI Taxonomy" id="646534"/>
    <lineage>
        <taxon>Bacteria</taxon>
        <taxon>Pseudomonadati</taxon>
        <taxon>Pseudomonadota</taxon>
        <taxon>Gammaproteobacteria</taxon>
        <taxon>Vibrionales</taxon>
        <taxon>Vibrionaceae</taxon>
        <taxon>Grimontia</taxon>
    </lineage>
</organism>
<dbReference type="Pfam" id="PF05593">
    <property type="entry name" value="RHS_repeat"/>
    <property type="match status" value="3"/>
</dbReference>
<dbReference type="EMBL" id="FIZY01000086">
    <property type="protein sequence ID" value="CZF86822.1"/>
    <property type="molecule type" value="Genomic_DNA"/>
</dbReference>
<feature type="region of interest" description="Disordered" evidence="2">
    <location>
        <begin position="38"/>
        <end position="106"/>
    </location>
</feature>
<dbReference type="GO" id="GO:0016787">
    <property type="term" value="F:hydrolase activity"/>
    <property type="evidence" value="ECO:0007669"/>
    <property type="project" value="UniProtKB-KW"/>
</dbReference>
<keyword evidence="6" id="KW-1185">Reference proteome</keyword>
<evidence type="ECO:0000259" key="3">
    <source>
        <dbReference type="Pfam" id="PF20148"/>
    </source>
</evidence>
<dbReference type="RefSeq" id="WP_062715014.1">
    <property type="nucleotide sequence ID" value="NZ_CAWRCI010000086.1"/>
</dbReference>
<reference evidence="6" key="1">
    <citation type="submission" date="2016-02" db="EMBL/GenBank/DDBJ databases">
        <authorList>
            <person name="Rodrigo-Torres Lidia"/>
            <person name="Arahal R.David."/>
        </authorList>
    </citation>
    <scope>NUCLEOTIDE SEQUENCE [LARGE SCALE GENOMIC DNA]</scope>
    <source>
        <strain evidence="6">CECT 8713</strain>
    </source>
</reference>
<keyword evidence="5" id="KW-0378">Hydrolase</keyword>
<dbReference type="InterPro" id="IPR022385">
    <property type="entry name" value="Rhs_assc_core"/>
</dbReference>
<protein>
    <submittedName>
        <fullName evidence="5">Putative deoxyribonuclease RhsC</fullName>
        <ecNumber evidence="5">3.1.-.-</ecNumber>
    </submittedName>
</protein>
<evidence type="ECO:0000256" key="2">
    <source>
        <dbReference type="SAM" id="MobiDB-lite"/>
    </source>
</evidence>
<dbReference type="PANTHER" id="PTHR32305:SF15">
    <property type="entry name" value="PROTEIN RHSA-RELATED"/>
    <property type="match status" value="1"/>
</dbReference>
<dbReference type="Pfam" id="PF25023">
    <property type="entry name" value="TEN_YD-shell"/>
    <property type="match status" value="2"/>
</dbReference>